<dbReference type="InterPro" id="IPR020635">
    <property type="entry name" value="Tyr_kinase_cat_dom"/>
</dbReference>
<keyword evidence="2" id="KW-0067">ATP-binding</keyword>
<gene>
    <name evidence="5" type="ORF">TGEB3V08_LOCUS2231</name>
</gene>
<sequence length="403" mass="45038">MRSYGLRPEPGKLPQMPISKLNVGMTYLEAHQFVHRDLAARNILLASRHQAKISDFGLSRALGGDQYYKATQGGRWPIKWYVFNFWHIIVQHSNGLIPTVELNPSSKLANTLVVLSSTAEDGEIEVRISVGYAPESFNFGTFSHASDVWSFGVTLWEMFSFGQQPYGELRGAEVIQIVDKGNRLEQPSLCPNEVYKIMEQCWAYHPRDRPTFSQLLDIFSSDPEYINIKELLLVSSPSDGFIDPTTDLCFYTLRAPWISERSKRTAASTREDRLSPKQDKSNDGSSPFSGLPAAMSTDPLGASYATSTIVVLSSIRQWRIDWWNKPRRLYGCSGVSPCCCDGRRSALCEDDVADLDAVCPAYASSSLPPGFAIALPTGLRLHRRLEVESLLGEQKPMLPEFGQ</sequence>
<dbReference type="InterPro" id="IPR050198">
    <property type="entry name" value="Non-receptor_tyrosine_kinases"/>
</dbReference>
<dbReference type="InterPro" id="IPR000719">
    <property type="entry name" value="Prot_kinase_dom"/>
</dbReference>
<dbReference type="PROSITE" id="PS00109">
    <property type="entry name" value="PROTEIN_KINASE_TYR"/>
    <property type="match status" value="1"/>
</dbReference>
<dbReference type="GO" id="GO:0002009">
    <property type="term" value="P:morphogenesis of an epithelium"/>
    <property type="evidence" value="ECO:0007669"/>
    <property type="project" value="UniProtKB-ARBA"/>
</dbReference>
<dbReference type="Pfam" id="PF07714">
    <property type="entry name" value="PK_Tyr_Ser-Thr"/>
    <property type="match status" value="2"/>
</dbReference>
<dbReference type="GO" id="GO:0005524">
    <property type="term" value="F:ATP binding"/>
    <property type="evidence" value="ECO:0007669"/>
    <property type="project" value="UniProtKB-KW"/>
</dbReference>
<dbReference type="EMBL" id="OE839668">
    <property type="protein sequence ID" value="CAD7588125.1"/>
    <property type="molecule type" value="Genomic_DNA"/>
</dbReference>
<evidence type="ECO:0000256" key="1">
    <source>
        <dbReference type="ARBA" id="ARBA00022741"/>
    </source>
</evidence>
<dbReference type="AlphaFoldDB" id="A0A7R9JRP4"/>
<dbReference type="Gene3D" id="1.10.510.10">
    <property type="entry name" value="Transferase(Phosphotransferase) domain 1"/>
    <property type="match status" value="2"/>
</dbReference>
<evidence type="ECO:0000313" key="5">
    <source>
        <dbReference type="EMBL" id="CAD7588125.1"/>
    </source>
</evidence>
<dbReference type="GO" id="GO:0004713">
    <property type="term" value="F:protein tyrosine kinase activity"/>
    <property type="evidence" value="ECO:0007669"/>
    <property type="project" value="InterPro"/>
</dbReference>
<dbReference type="InterPro" id="IPR008266">
    <property type="entry name" value="Tyr_kinase_AS"/>
</dbReference>
<evidence type="ECO:0000256" key="3">
    <source>
        <dbReference type="SAM" id="MobiDB-lite"/>
    </source>
</evidence>
<keyword evidence="1" id="KW-0547">Nucleotide-binding</keyword>
<feature type="region of interest" description="Disordered" evidence="3">
    <location>
        <begin position="264"/>
        <end position="290"/>
    </location>
</feature>
<feature type="domain" description="Protein kinase" evidence="4">
    <location>
        <begin position="1"/>
        <end position="226"/>
    </location>
</feature>
<proteinExistence type="predicted"/>
<dbReference type="PANTHER" id="PTHR24418">
    <property type="entry name" value="TYROSINE-PROTEIN KINASE"/>
    <property type="match status" value="1"/>
</dbReference>
<reference evidence="5" key="1">
    <citation type="submission" date="2020-11" db="EMBL/GenBank/DDBJ databases">
        <authorList>
            <person name="Tran Van P."/>
        </authorList>
    </citation>
    <scope>NUCLEOTIDE SEQUENCE</scope>
</reference>
<dbReference type="SUPFAM" id="SSF56112">
    <property type="entry name" value="Protein kinase-like (PK-like)"/>
    <property type="match status" value="1"/>
</dbReference>
<accession>A0A7R9JRP4</accession>
<dbReference type="SMART" id="SM00219">
    <property type="entry name" value="TyrKc"/>
    <property type="match status" value="1"/>
</dbReference>
<protein>
    <recommendedName>
        <fullName evidence="4">Protein kinase domain-containing protein</fullName>
    </recommendedName>
</protein>
<evidence type="ECO:0000256" key="2">
    <source>
        <dbReference type="ARBA" id="ARBA00022840"/>
    </source>
</evidence>
<evidence type="ECO:0000259" key="4">
    <source>
        <dbReference type="PROSITE" id="PS50011"/>
    </source>
</evidence>
<feature type="compositionally biased region" description="Basic and acidic residues" evidence="3">
    <location>
        <begin position="269"/>
        <end position="282"/>
    </location>
</feature>
<dbReference type="PROSITE" id="PS50011">
    <property type="entry name" value="PROTEIN_KINASE_DOM"/>
    <property type="match status" value="1"/>
</dbReference>
<name>A0A7R9JRP4_TIMGE</name>
<dbReference type="InterPro" id="IPR011009">
    <property type="entry name" value="Kinase-like_dom_sf"/>
</dbReference>
<organism evidence="5">
    <name type="scientific">Timema genevievae</name>
    <name type="common">Walking stick</name>
    <dbReference type="NCBI Taxonomy" id="629358"/>
    <lineage>
        <taxon>Eukaryota</taxon>
        <taxon>Metazoa</taxon>
        <taxon>Ecdysozoa</taxon>
        <taxon>Arthropoda</taxon>
        <taxon>Hexapoda</taxon>
        <taxon>Insecta</taxon>
        <taxon>Pterygota</taxon>
        <taxon>Neoptera</taxon>
        <taxon>Polyneoptera</taxon>
        <taxon>Phasmatodea</taxon>
        <taxon>Timematodea</taxon>
        <taxon>Timematoidea</taxon>
        <taxon>Timematidae</taxon>
        <taxon>Timema</taxon>
    </lineage>
</organism>
<dbReference type="InterPro" id="IPR001245">
    <property type="entry name" value="Ser-Thr/Tyr_kinase_cat_dom"/>
</dbReference>